<keyword evidence="4" id="KW-1185">Reference proteome</keyword>
<feature type="region of interest" description="Disordered" evidence="1">
    <location>
        <begin position="27"/>
        <end position="51"/>
    </location>
</feature>
<keyword evidence="2" id="KW-0732">Signal</keyword>
<evidence type="ECO:0000256" key="2">
    <source>
        <dbReference type="SAM" id="SignalP"/>
    </source>
</evidence>
<reference evidence="4" key="1">
    <citation type="journal article" date="2019" name="Int. J. Syst. Evol. Microbiol.">
        <title>The Global Catalogue of Microorganisms (GCM) 10K type strain sequencing project: providing services to taxonomists for standard genome sequencing and annotation.</title>
        <authorList>
            <consortium name="The Broad Institute Genomics Platform"/>
            <consortium name="The Broad Institute Genome Sequencing Center for Infectious Disease"/>
            <person name="Wu L."/>
            <person name="Ma J."/>
        </authorList>
    </citation>
    <scope>NUCLEOTIDE SEQUENCE [LARGE SCALE GENOMIC DNA]</scope>
    <source>
        <strain evidence="4">CGMCC 1.6774</strain>
    </source>
</reference>
<organism evidence="3 4">
    <name type="scientific">Rhodoplanes azumiensis</name>
    <dbReference type="NCBI Taxonomy" id="1897628"/>
    <lineage>
        <taxon>Bacteria</taxon>
        <taxon>Pseudomonadati</taxon>
        <taxon>Pseudomonadota</taxon>
        <taxon>Alphaproteobacteria</taxon>
        <taxon>Hyphomicrobiales</taxon>
        <taxon>Nitrobacteraceae</taxon>
        <taxon>Rhodoplanes</taxon>
    </lineage>
</organism>
<evidence type="ECO:0000313" key="4">
    <source>
        <dbReference type="Proteomes" id="UP001597314"/>
    </source>
</evidence>
<evidence type="ECO:0000256" key="1">
    <source>
        <dbReference type="SAM" id="MobiDB-lite"/>
    </source>
</evidence>
<evidence type="ECO:0000313" key="3">
    <source>
        <dbReference type="EMBL" id="MFD2181087.1"/>
    </source>
</evidence>
<protein>
    <recommendedName>
        <fullName evidence="5">Sulfur globule protein</fullName>
    </recommendedName>
</protein>
<feature type="compositionally biased region" description="Pro residues" evidence="1">
    <location>
        <begin position="41"/>
        <end position="51"/>
    </location>
</feature>
<proteinExistence type="predicted"/>
<dbReference type="RefSeq" id="WP_378476281.1">
    <property type="nucleotide sequence ID" value="NZ_JBHUIW010000002.1"/>
</dbReference>
<sequence length="112" mass="12133">MIAKSLLAAAVAALLGLSLAAGPAEAREPGRLVGPRGAPGPGGPAPGWRPGPGWAPGPWAVRPWGFGDYPWGFWGYPAYWNGSYPTFGEVDEMPCLRKVWLSKTRWTWRRLC</sequence>
<comment type="caution">
    <text evidence="3">The sequence shown here is derived from an EMBL/GenBank/DDBJ whole genome shotgun (WGS) entry which is preliminary data.</text>
</comment>
<gene>
    <name evidence="3" type="ORF">ACFSOX_02885</name>
</gene>
<name>A0ABW5AG62_9BRAD</name>
<accession>A0ABW5AG62</accession>
<evidence type="ECO:0008006" key="5">
    <source>
        <dbReference type="Google" id="ProtNLM"/>
    </source>
</evidence>
<feature type="chain" id="PRO_5046401180" description="Sulfur globule protein" evidence="2">
    <location>
        <begin position="27"/>
        <end position="112"/>
    </location>
</feature>
<feature type="signal peptide" evidence="2">
    <location>
        <begin position="1"/>
        <end position="26"/>
    </location>
</feature>
<dbReference type="EMBL" id="JBHUIW010000002">
    <property type="protein sequence ID" value="MFD2181087.1"/>
    <property type="molecule type" value="Genomic_DNA"/>
</dbReference>
<dbReference type="Proteomes" id="UP001597314">
    <property type="component" value="Unassembled WGS sequence"/>
</dbReference>